<dbReference type="PANTHER" id="PTHR10746">
    <property type="entry name" value="50S RIBOSOMAL PROTEIN L4"/>
    <property type="match status" value="1"/>
</dbReference>
<dbReference type="GO" id="GO:0005840">
    <property type="term" value="C:ribosome"/>
    <property type="evidence" value="ECO:0007669"/>
    <property type="project" value="UniProtKB-KW"/>
</dbReference>
<comment type="similarity">
    <text evidence="1">Belongs to the universal ribosomal protein uL4 family.</text>
</comment>
<dbReference type="RefSeq" id="XP_066076729.1">
    <property type="nucleotide sequence ID" value="XM_066220632.1"/>
</dbReference>
<dbReference type="InterPro" id="IPR023574">
    <property type="entry name" value="Ribosomal_uL4_dom_sf"/>
</dbReference>
<evidence type="ECO:0000256" key="5">
    <source>
        <dbReference type="SAM" id="MobiDB-lite"/>
    </source>
</evidence>
<dbReference type="Proteomes" id="UP001355207">
    <property type="component" value="Chromosome 6"/>
</dbReference>
<evidence type="ECO:0000313" key="7">
    <source>
        <dbReference type="Proteomes" id="UP001355207"/>
    </source>
</evidence>
<dbReference type="EMBL" id="CP144103">
    <property type="protein sequence ID" value="WWC89966.1"/>
    <property type="molecule type" value="Genomic_DNA"/>
</dbReference>
<dbReference type="GO" id="GO:0006412">
    <property type="term" value="P:translation"/>
    <property type="evidence" value="ECO:0007669"/>
    <property type="project" value="InterPro"/>
</dbReference>
<accession>A0AAX4JWZ7</accession>
<dbReference type="InterPro" id="IPR013005">
    <property type="entry name" value="Ribosomal_uL4-like"/>
</dbReference>
<reference evidence="6 7" key="1">
    <citation type="submission" date="2024-01" db="EMBL/GenBank/DDBJ databases">
        <title>Comparative genomics of Cryptococcus and Kwoniella reveals pathogenesis evolution and contrasting modes of karyotype evolution via chromosome fusion or intercentromeric recombination.</title>
        <authorList>
            <person name="Coelho M.A."/>
            <person name="David-Palma M."/>
            <person name="Shea T."/>
            <person name="Bowers K."/>
            <person name="McGinley-Smith S."/>
            <person name="Mohammad A.W."/>
            <person name="Gnirke A."/>
            <person name="Yurkov A.M."/>
            <person name="Nowrousian M."/>
            <person name="Sun S."/>
            <person name="Cuomo C.A."/>
            <person name="Heitman J."/>
        </authorList>
    </citation>
    <scope>NUCLEOTIDE SEQUENCE [LARGE SCALE GENOMIC DNA]</scope>
    <source>
        <strain evidence="6 7">CBS 6074</strain>
    </source>
</reference>
<dbReference type="GO" id="GO:1990904">
    <property type="term" value="C:ribonucleoprotein complex"/>
    <property type="evidence" value="ECO:0007669"/>
    <property type="project" value="UniProtKB-KW"/>
</dbReference>
<feature type="region of interest" description="Disordered" evidence="5">
    <location>
        <begin position="173"/>
        <end position="204"/>
    </location>
</feature>
<sequence length="413" mass="45629">MKSAARLIPTLSQPLRSSARPISRTLLSRCVLAGPSTSSPRLYATTSSIPPSQQTTTSNLQEAVDADLVGLDENDIPSNINFEELSEEADESINNALGYGEEFSSIPKSRFDPILLPISSLASSTPTLPSESDLVVSLPPEIFAQPIRRDILHRCVVWYLSLLRSGTKTTKSRSTVNYSGRKLRPQKGTGRARVGDASSGTRRGGAPIHPIFAKDWSQDLPRKVRALGLKIALSSKLNSGLLRIVKDLNEGEWKGTNEASRALSNQVISTSTIKSDSNIENQIDLEPIIKSSAVKEEQEQGQEPISVEKNEGEEELQVINRFGNSKDLSILFLYSPYKLHDEGLNNFKRITKNLKGIEILSIEDVQVYHILKYKWLIMEGESIDFLTGTPESLETELEILPEQLTEEESKLSA</sequence>
<keyword evidence="2 6" id="KW-0689">Ribosomal protein</keyword>
<dbReference type="Gene3D" id="3.40.1370.10">
    <property type="match status" value="1"/>
</dbReference>
<evidence type="ECO:0000256" key="3">
    <source>
        <dbReference type="ARBA" id="ARBA00023274"/>
    </source>
</evidence>
<proteinExistence type="inferred from homology"/>
<gene>
    <name evidence="6" type="ORF">L201_004895</name>
</gene>
<dbReference type="Pfam" id="PF00573">
    <property type="entry name" value="Ribosomal_L4"/>
    <property type="match status" value="1"/>
</dbReference>
<dbReference type="AlphaFoldDB" id="A0AAX4JWZ7"/>
<dbReference type="SUPFAM" id="SSF52166">
    <property type="entry name" value="Ribosomal protein L4"/>
    <property type="match status" value="1"/>
</dbReference>
<dbReference type="GeneID" id="91095565"/>
<evidence type="ECO:0000256" key="4">
    <source>
        <dbReference type="ARBA" id="ARBA00040565"/>
    </source>
</evidence>
<dbReference type="PANTHER" id="PTHR10746:SF6">
    <property type="entry name" value="LARGE RIBOSOMAL SUBUNIT PROTEIN UL4M"/>
    <property type="match status" value="1"/>
</dbReference>
<evidence type="ECO:0000256" key="1">
    <source>
        <dbReference type="ARBA" id="ARBA00010528"/>
    </source>
</evidence>
<name>A0AAX4JWZ7_9TREE</name>
<evidence type="ECO:0000256" key="2">
    <source>
        <dbReference type="ARBA" id="ARBA00022980"/>
    </source>
</evidence>
<dbReference type="InterPro" id="IPR002136">
    <property type="entry name" value="Ribosomal_uL4"/>
</dbReference>
<evidence type="ECO:0000313" key="6">
    <source>
        <dbReference type="EMBL" id="WWC89966.1"/>
    </source>
</evidence>
<dbReference type="GO" id="GO:0003735">
    <property type="term" value="F:structural constituent of ribosome"/>
    <property type="evidence" value="ECO:0007669"/>
    <property type="project" value="InterPro"/>
</dbReference>
<keyword evidence="7" id="KW-1185">Reference proteome</keyword>
<keyword evidence="3" id="KW-0687">Ribonucleoprotein</keyword>
<organism evidence="6 7">
    <name type="scientific">Kwoniella dendrophila CBS 6074</name>
    <dbReference type="NCBI Taxonomy" id="1295534"/>
    <lineage>
        <taxon>Eukaryota</taxon>
        <taxon>Fungi</taxon>
        <taxon>Dikarya</taxon>
        <taxon>Basidiomycota</taxon>
        <taxon>Agaricomycotina</taxon>
        <taxon>Tremellomycetes</taxon>
        <taxon>Tremellales</taxon>
        <taxon>Cryptococcaceae</taxon>
        <taxon>Kwoniella</taxon>
    </lineage>
</organism>
<protein>
    <recommendedName>
        <fullName evidence="4">Large ribosomal subunit protein uL4m</fullName>
    </recommendedName>
</protein>